<evidence type="ECO:0000313" key="2">
    <source>
        <dbReference type="EMBL" id="OWK45040.1"/>
    </source>
</evidence>
<organism evidence="2 3">
    <name type="scientific">Fimbriiglobus ruber</name>
    <dbReference type="NCBI Taxonomy" id="1908690"/>
    <lineage>
        <taxon>Bacteria</taxon>
        <taxon>Pseudomonadati</taxon>
        <taxon>Planctomycetota</taxon>
        <taxon>Planctomycetia</taxon>
        <taxon>Gemmatales</taxon>
        <taxon>Gemmataceae</taxon>
        <taxon>Fimbriiglobus</taxon>
    </lineage>
</organism>
<comment type="caution">
    <text evidence="2">The sequence shown here is derived from an EMBL/GenBank/DDBJ whole genome shotgun (WGS) entry which is preliminary data.</text>
</comment>
<dbReference type="Proteomes" id="UP000214646">
    <property type="component" value="Unassembled WGS sequence"/>
</dbReference>
<dbReference type="AlphaFoldDB" id="A0A225DU53"/>
<proteinExistence type="predicted"/>
<dbReference type="RefSeq" id="WP_088252821.1">
    <property type="nucleotide sequence ID" value="NZ_NIDE01000002.1"/>
</dbReference>
<dbReference type="OrthoDB" id="263065at2"/>
<name>A0A225DU53_9BACT</name>
<keyword evidence="3" id="KW-1185">Reference proteome</keyword>
<reference evidence="3" key="1">
    <citation type="submission" date="2017-06" db="EMBL/GenBank/DDBJ databases">
        <title>Genome analysis of Fimbriiglobus ruber SP5, the first member of the order Planctomycetales with confirmed chitinolytic capability.</title>
        <authorList>
            <person name="Ravin N.V."/>
            <person name="Rakitin A.L."/>
            <person name="Ivanova A.A."/>
            <person name="Beletsky A.V."/>
            <person name="Kulichevskaya I.S."/>
            <person name="Mardanov A.V."/>
            <person name="Dedysh S.N."/>
        </authorList>
    </citation>
    <scope>NUCLEOTIDE SEQUENCE [LARGE SCALE GENOMIC DNA]</scope>
    <source>
        <strain evidence="3">SP5</strain>
    </source>
</reference>
<protein>
    <submittedName>
        <fullName evidence="2">Uncharacterized protein</fullName>
    </submittedName>
</protein>
<gene>
    <name evidence="2" type="ORF">FRUB_01371</name>
</gene>
<feature type="region of interest" description="Disordered" evidence="1">
    <location>
        <begin position="354"/>
        <end position="387"/>
    </location>
</feature>
<accession>A0A225DU53</accession>
<feature type="compositionally biased region" description="Polar residues" evidence="1">
    <location>
        <begin position="359"/>
        <end position="373"/>
    </location>
</feature>
<evidence type="ECO:0000256" key="1">
    <source>
        <dbReference type="SAM" id="MobiDB-lite"/>
    </source>
</evidence>
<evidence type="ECO:0000313" key="3">
    <source>
        <dbReference type="Proteomes" id="UP000214646"/>
    </source>
</evidence>
<dbReference type="EMBL" id="NIDE01000002">
    <property type="protein sequence ID" value="OWK45040.1"/>
    <property type="molecule type" value="Genomic_DNA"/>
</dbReference>
<sequence>MAALGNPTLAAERVPCATTVRSWVLRLGYAQLTRPLSHDHRWAWLVDHTIQIGSQKLLAIVGVVLDHAPFGVRPLERADLHLVDLVPMDTSNHARVDAALQRAVARTGPPRQIVSDGATDLCKGIQDFRARHPDTLGVPDVAHHVANLLKHYWEADPQWTAFVGRMTATAATLRQTRAAHLVAPKLRAKARYMSVATFVRFGRLVAAKLRAATPDPEVVTHYGWVAAYADALTVWHEQHALVQATLRIVRVEGLFARTPTLVDDEWARLTLSDHPTTVRLRNRLRAYVDRWSRAAHPGERLIGSTEILESAFGLQKRLSRDQAASGFTGLSLGVGAMIGTATPSRHSRTWIACPRKSSRTGPSGCSDQRSNGCVASLPGPTLPRNKPYQIQDELKQPTTPTSDQPTGRAILPASLARPGRGLWRRRRLCRGRSTPRRR</sequence>